<evidence type="ECO:0000256" key="1">
    <source>
        <dbReference type="SAM" id="Phobius"/>
    </source>
</evidence>
<keyword evidence="1" id="KW-0472">Membrane</keyword>
<name>A0AAU7DLI8_9BACT</name>
<feature type="transmembrane region" description="Helical" evidence="1">
    <location>
        <begin position="42"/>
        <end position="58"/>
    </location>
</feature>
<dbReference type="EMBL" id="CP121196">
    <property type="protein sequence ID" value="XBH18769.1"/>
    <property type="molecule type" value="Genomic_DNA"/>
</dbReference>
<dbReference type="RefSeq" id="WP_348263987.1">
    <property type="nucleotide sequence ID" value="NZ_CP121196.1"/>
</dbReference>
<feature type="transmembrane region" description="Helical" evidence="1">
    <location>
        <begin position="12"/>
        <end position="36"/>
    </location>
</feature>
<keyword evidence="1" id="KW-0812">Transmembrane</keyword>
<dbReference type="AlphaFoldDB" id="A0AAU7DLI8"/>
<accession>A0AAU7DLI8</accession>
<evidence type="ECO:0000313" key="2">
    <source>
        <dbReference type="EMBL" id="XBH18769.1"/>
    </source>
</evidence>
<organism evidence="2">
    <name type="scientific">Telmatobacter sp. DSM 110680</name>
    <dbReference type="NCBI Taxonomy" id="3036704"/>
    <lineage>
        <taxon>Bacteria</taxon>
        <taxon>Pseudomonadati</taxon>
        <taxon>Acidobacteriota</taxon>
        <taxon>Terriglobia</taxon>
        <taxon>Terriglobales</taxon>
        <taxon>Acidobacteriaceae</taxon>
        <taxon>Telmatobacter</taxon>
    </lineage>
</organism>
<protein>
    <recommendedName>
        <fullName evidence="3">PH domain-containing protein</fullName>
    </recommendedName>
</protein>
<sequence>MHVTRKTNTELALVDSSIWVSVLLLCASIPATYSSIVRGERVGLLAAAFLLLCGFVFWRREVVVFDAGTQQATWWRRRAFNTATGVVPFSEITGIGIDSSYAKNNELVYRLTILTSGDPVPLSDTYRGDKQRCDAVKAEILTFLHLDGEDAISTRQVRRTIRSRRS</sequence>
<reference evidence="2" key="1">
    <citation type="submission" date="2023-03" db="EMBL/GenBank/DDBJ databases">
        <title>Edaphobacter sp.</title>
        <authorList>
            <person name="Huber K.J."/>
            <person name="Papendorf J."/>
            <person name="Pilke C."/>
            <person name="Bunk B."/>
            <person name="Sproeer C."/>
            <person name="Pester M."/>
        </authorList>
    </citation>
    <scope>NUCLEOTIDE SEQUENCE</scope>
    <source>
        <strain evidence="2">DSM 110680</strain>
    </source>
</reference>
<keyword evidence="1" id="KW-1133">Transmembrane helix</keyword>
<gene>
    <name evidence="2" type="ORF">P8935_05510</name>
</gene>
<proteinExistence type="predicted"/>
<evidence type="ECO:0008006" key="3">
    <source>
        <dbReference type="Google" id="ProtNLM"/>
    </source>
</evidence>